<dbReference type="EMBL" id="CM056820">
    <property type="protein sequence ID" value="KAJ8616034.1"/>
    <property type="molecule type" value="Genomic_DNA"/>
</dbReference>
<evidence type="ECO:0000313" key="2">
    <source>
        <dbReference type="Proteomes" id="UP001234297"/>
    </source>
</evidence>
<name>A0ACC2K4W3_PERAE</name>
<proteinExistence type="predicted"/>
<evidence type="ECO:0000313" key="1">
    <source>
        <dbReference type="EMBL" id="KAJ8616034.1"/>
    </source>
</evidence>
<organism evidence="1 2">
    <name type="scientific">Persea americana</name>
    <name type="common">Avocado</name>
    <dbReference type="NCBI Taxonomy" id="3435"/>
    <lineage>
        <taxon>Eukaryota</taxon>
        <taxon>Viridiplantae</taxon>
        <taxon>Streptophyta</taxon>
        <taxon>Embryophyta</taxon>
        <taxon>Tracheophyta</taxon>
        <taxon>Spermatophyta</taxon>
        <taxon>Magnoliopsida</taxon>
        <taxon>Magnoliidae</taxon>
        <taxon>Laurales</taxon>
        <taxon>Lauraceae</taxon>
        <taxon>Persea</taxon>
    </lineage>
</organism>
<accession>A0ACC2K4W3</accession>
<keyword evidence="2" id="KW-1185">Reference proteome</keyword>
<comment type="caution">
    <text evidence="1">The sequence shown here is derived from an EMBL/GenBank/DDBJ whole genome shotgun (WGS) entry which is preliminary data.</text>
</comment>
<gene>
    <name evidence="1" type="ORF">MRB53_035406</name>
</gene>
<dbReference type="Proteomes" id="UP001234297">
    <property type="component" value="Chromosome 12"/>
</dbReference>
<protein>
    <submittedName>
        <fullName evidence="1">Uncharacterized protein</fullName>
    </submittedName>
</protein>
<reference evidence="1 2" key="1">
    <citation type="journal article" date="2022" name="Hortic Res">
        <title>A haplotype resolved chromosomal level avocado genome allows analysis of novel avocado genes.</title>
        <authorList>
            <person name="Nath O."/>
            <person name="Fletcher S.J."/>
            <person name="Hayward A."/>
            <person name="Shaw L.M."/>
            <person name="Masouleh A.K."/>
            <person name="Furtado A."/>
            <person name="Henry R.J."/>
            <person name="Mitter N."/>
        </authorList>
    </citation>
    <scope>NUCLEOTIDE SEQUENCE [LARGE SCALE GENOMIC DNA]</scope>
    <source>
        <strain evidence="2">cv. Hass</strain>
    </source>
</reference>
<sequence>MSLSKRYAFAITGRGLVCVEEGNLNRTVGMVLQRGRMTKVYLSCTRRERKVARLATAHVTCIPGRNDLERRSIFFFCIDQSGVLI</sequence>